<dbReference type="InterPro" id="IPR008816">
    <property type="entry name" value="Gly_zipper_2TM_dom"/>
</dbReference>
<dbReference type="PATRIC" id="fig|946483.4.peg.1059"/>
<keyword evidence="5" id="KW-0449">Lipoprotein</keyword>
<dbReference type="PROSITE" id="PS51257">
    <property type="entry name" value="PROKAR_LIPOPROTEIN"/>
    <property type="match status" value="1"/>
</dbReference>
<accession>U5NAC8</accession>
<dbReference type="PANTHER" id="PTHR35603">
    <property type="match status" value="1"/>
</dbReference>
<name>U5NAC8_9BURK</name>
<dbReference type="Proteomes" id="UP000017184">
    <property type="component" value="Chromosome"/>
</dbReference>
<dbReference type="PANTHER" id="PTHR35603:SF2">
    <property type="entry name" value="OUTER MEMBRANE LIPOPROTEIN"/>
    <property type="match status" value="1"/>
</dbReference>
<feature type="domain" description="Glycine zipper 2TM" evidence="4">
    <location>
        <begin position="116"/>
        <end position="156"/>
    </location>
</feature>
<keyword evidence="2" id="KW-0472">Membrane</keyword>
<gene>
    <name evidence="5" type="ORF">Cenrod_1055</name>
</gene>
<keyword evidence="6" id="KW-1185">Reference proteome</keyword>
<dbReference type="HOGENOM" id="CLU_090265_1_0_4"/>
<evidence type="ECO:0000256" key="1">
    <source>
        <dbReference type="ARBA" id="ARBA00004370"/>
    </source>
</evidence>
<organism evidence="5 6">
    <name type="scientific">Candidatus Symbiobacter mobilis CR</name>
    <dbReference type="NCBI Taxonomy" id="946483"/>
    <lineage>
        <taxon>Bacteria</taxon>
        <taxon>Pseudomonadati</taxon>
        <taxon>Pseudomonadota</taxon>
        <taxon>Betaproteobacteria</taxon>
        <taxon>Burkholderiales</taxon>
        <taxon>Comamonadaceae</taxon>
    </lineage>
</organism>
<dbReference type="RefSeq" id="WP_022771967.1">
    <property type="nucleotide sequence ID" value="NC_022576.1"/>
</dbReference>
<proteinExistence type="predicted"/>
<keyword evidence="3" id="KW-0732">Signal</keyword>
<dbReference type="Pfam" id="PF05433">
    <property type="entry name" value="Rick_17kDa_Anti"/>
    <property type="match status" value="1"/>
</dbReference>
<evidence type="ECO:0000259" key="4">
    <source>
        <dbReference type="Pfam" id="PF05433"/>
    </source>
</evidence>
<dbReference type="eggNOG" id="COG3134">
    <property type="taxonomic scope" value="Bacteria"/>
</dbReference>
<reference evidence="5 6" key="1">
    <citation type="journal article" date="2013" name="Genome Biol.">
        <title>Genomic analysis reveals key aspects of prokaryotic symbiosis in the phototrophic consortium "Chlorochromatium aggregatum".</title>
        <authorList>
            <person name="Liu Z."/>
            <person name="Muller J."/>
            <person name="Li T."/>
            <person name="Alvey R.M."/>
            <person name="Vogl K."/>
            <person name="Frigaard N.U."/>
            <person name="Rockwell N.C."/>
            <person name="Boyd E.S."/>
            <person name="Tomsho L.P."/>
            <person name="Schuster S.C."/>
            <person name="Henke P."/>
            <person name="Rohde M."/>
            <person name="Overmann J."/>
            <person name="Bryant D.A."/>
        </authorList>
    </citation>
    <scope>NUCLEOTIDE SEQUENCE [LARGE SCALE GENOMIC DNA]</scope>
    <source>
        <strain evidence="5">CR</strain>
    </source>
</reference>
<comment type="subcellular location">
    <subcellularLocation>
        <location evidence="1">Membrane</location>
    </subcellularLocation>
</comment>
<dbReference type="InterPro" id="IPR051407">
    <property type="entry name" value="Bact_OM_lipoprot/Surf_antigen"/>
</dbReference>
<evidence type="ECO:0000256" key="3">
    <source>
        <dbReference type="SAM" id="SignalP"/>
    </source>
</evidence>
<sequence>MRHALYLSYLAAAVLACTAASVWAQTAPTAKEARAAAKARLEADKKLCADESASAARMQCRRDAQTEYERALAAITATPAKPAASALQTTTSYCIDCGRVISVTVTDQPSDHNTVGMIAGGVAGALLGRQVGSGRGKDLATIAGAAGGAYAGKKIQENLNTTKVWTVRVEFGGAEPSNYGFSEDPHLVAGDVVQRSGNTIVRYVPPAAKTPPAKN</sequence>
<evidence type="ECO:0000313" key="5">
    <source>
        <dbReference type="EMBL" id="AGX87149.1"/>
    </source>
</evidence>
<feature type="chain" id="PRO_5004662871" evidence="3">
    <location>
        <begin position="25"/>
        <end position="215"/>
    </location>
</feature>
<feature type="signal peptide" evidence="3">
    <location>
        <begin position="1"/>
        <end position="24"/>
    </location>
</feature>
<dbReference type="OrthoDB" id="8908469at2"/>
<dbReference type="AlphaFoldDB" id="U5NAC8"/>
<evidence type="ECO:0000313" key="6">
    <source>
        <dbReference type="Proteomes" id="UP000017184"/>
    </source>
</evidence>
<dbReference type="EMBL" id="CP004885">
    <property type="protein sequence ID" value="AGX87149.1"/>
    <property type="molecule type" value="Genomic_DNA"/>
</dbReference>
<dbReference type="KEGG" id="cbx:Cenrod_1055"/>
<dbReference type="STRING" id="946483.Cenrod_1055"/>
<evidence type="ECO:0000256" key="2">
    <source>
        <dbReference type="ARBA" id="ARBA00023136"/>
    </source>
</evidence>
<protein>
    <submittedName>
        <fullName evidence="5">Outer membrane lipoprotein-like protein</fullName>
    </submittedName>
</protein>
<dbReference type="GO" id="GO:0019867">
    <property type="term" value="C:outer membrane"/>
    <property type="evidence" value="ECO:0007669"/>
    <property type="project" value="InterPro"/>
</dbReference>